<protein>
    <submittedName>
        <fullName evidence="3">Universal stress protein</fullName>
    </submittedName>
</protein>
<name>A0A517NQW1_9BACT</name>
<dbReference type="PRINTS" id="PR01438">
    <property type="entry name" value="UNVRSLSTRESS"/>
</dbReference>
<feature type="domain" description="UspA" evidence="2">
    <location>
        <begin position="2"/>
        <end position="140"/>
    </location>
</feature>
<accession>A0A517NQW1</accession>
<dbReference type="Proteomes" id="UP000319817">
    <property type="component" value="Chromosome"/>
</dbReference>
<dbReference type="PANTHER" id="PTHR43010">
    <property type="entry name" value="UNIVERSAL STRESS PROTEIN SLR1230"/>
    <property type="match status" value="1"/>
</dbReference>
<evidence type="ECO:0000259" key="2">
    <source>
        <dbReference type="Pfam" id="PF00582"/>
    </source>
</evidence>
<dbReference type="InterPro" id="IPR051688">
    <property type="entry name" value="USP_A"/>
</dbReference>
<dbReference type="AlphaFoldDB" id="A0A517NQW1"/>
<evidence type="ECO:0000256" key="1">
    <source>
        <dbReference type="ARBA" id="ARBA00008791"/>
    </source>
</evidence>
<sequence length="301" mass="32350">MNVLLATDGSKDAIHAAQFLSTLQCKEPISLTVLTTTYAPDRIGGTQSQAWFPEWRKLEYERVTSHHNLLRDLLEPLGSKTHFVHVDGAAAHEILKLAEQIDADLIVLGACGHSAVGRILLGSVSDSVATHATCSVLIVRPESEDANTEPGTCRITLAYDGSESSTAAVDELQHFDWPQCCSVNVLSVVTAPVLLLSEYPVLLDQHNEVAVDEARKKGEQLVATLAGCVAQPTAQVATGEHIGETIIANAAESDSNLIVMGDTGRGFLGKLLLGSVSKYVLRHSTTSVWISRHHRKTSDVT</sequence>
<dbReference type="InterPro" id="IPR006015">
    <property type="entry name" value="Universal_stress_UspA"/>
</dbReference>
<dbReference type="InterPro" id="IPR006016">
    <property type="entry name" value="UspA"/>
</dbReference>
<dbReference type="SUPFAM" id="SSF52402">
    <property type="entry name" value="Adenine nucleotide alpha hydrolases-like"/>
    <property type="match status" value="2"/>
</dbReference>
<dbReference type="CDD" id="cd00293">
    <property type="entry name" value="USP-like"/>
    <property type="match status" value="2"/>
</dbReference>
<dbReference type="Pfam" id="PF00582">
    <property type="entry name" value="Usp"/>
    <property type="match status" value="2"/>
</dbReference>
<dbReference type="EMBL" id="CP036526">
    <property type="protein sequence ID" value="QDT09511.1"/>
    <property type="molecule type" value="Genomic_DNA"/>
</dbReference>
<dbReference type="InterPro" id="IPR014729">
    <property type="entry name" value="Rossmann-like_a/b/a_fold"/>
</dbReference>
<comment type="similarity">
    <text evidence="1">Belongs to the universal stress protein A family.</text>
</comment>
<gene>
    <name evidence="3" type="ORF">K239x_14570</name>
</gene>
<evidence type="ECO:0000313" key="4">
    <source>
        <dbReference type="Proteomes" id="UP000319817"/>
    </source>
</evidence>
<reference evidence="3 4" key="1">
    <citation type="submission" date="2019-02" db="EMBL/GenBank/DDBJ databases">
        <title>Deep-cultivation of Planctomycetes and their phenomic and genomic characterization uncovers novel biology.</title>
        <authorList>
            <person name="Wiegand S."/>
            <person name="Jogler M."/>
            <person name="Boedeker C."/>
            <person name="Pinto D."/>
            <person name="Vollmers J."/>
            <person name="Rivas-Marin E."/>
            <person name="Kohn T."/>
            <person name="Peeters S.H."/>
            <person name="Heuer A."/>
            <person name="Rast P."/>
            <person name="Oberbeckmann S."/>
            <person name="Bunk B."/>
            <person name="Jeske O."/>
            <person name="Meyerdierks A."/>
            <person name="Storesund J.E."/>
            <person name="Kallscheuer N."/>
            <person name="Luecker S."/>
            <person name="Lage O.M."/>
            <person name="Pohl T."/>
            <person name="Merkel B.J."/>
            <person name="Hornburger P."/>
            <person name="Mueller R.-W."/>
            <person name="Bruemmer F."/>
            <person name="Labrenz M."/>
            <person name="Spormann A.M."/>
            <person name="Op den Camp H."/>
            <person name="Overmann J."/>
            <person name="Amann R."/>
            <person name="Jetten M.S.M."/>
            <person name="Mascher T."/>
            <person name="Medema M.H."/>
            <person name="Devos D.P."/>
            <person name="Kaster A.-K."/>
            <person name="Ovreas L."/>
            <person name="Rohde M."/>
            <person name="Galperin M.Y."/>
            <person name="Jogler C."/>
        </authorList>
    </citation>
    <scope>NUCLEOTIDE SEQUENCE [LARGE SCALE GENOMIC DNA]</scope>
    <source>
        <strain evidence="3 4">K23_9</strain>
    </source>
</reference>
<dbReference type="PANTHER" id="PTHR43010:SF1">
    <property type="entry name" value="USPA DOMAIN-CONTAINING PROTEIN"/>
    <property type="match status" value="1"/>
</dbReference>
<evidence type="ECO:0000313" key="3">
    <source>
        <dbReference type="EMBL" id="QDT09511.1"/>
    </source>
</evidence>
<proteinExistence type="inferred from homology"/>
<dbReference type="Gene3D" id="3.40.50.620">
    <property type="entry name" value="HUPs"/>
    <property type="match status" value="2"/>
</dbReference>
<keyword evidence="4" id="KW-1185">Reference proteome</keyword>
<organism evidence="3 4">
    <name type="scientific">Stieleria marina</name>
    <dbReference type="NCBI Taxonomy" id="1930275"/>
    <lineage>
        <taxon>Bacteria</taxon>
        <taxon>Pseudomonadati</taxon>
        <taxon>Planctomycetota</taxon>
        <taxon>Planctomycetia</taxon>
        <taxon>Pirellulales</taxon>
        <taxon>Pirellulaceae</taxon>
        <taxon>Stieleria</taxon>
    </lineage>
</organism>
<feature type="domain" description="UspA" evidence="2">
    <location>
        <begin position="154"/>
        <end position="291"/>
    </location>
</feature>